<dbReference type="PANTHER" id="PTHR43408:SF1">
    <property type="entry name" value="FMN REDUCTASE (NADPH)"/>
    <property type="match status" value="1"/>
</dbReference>
<dbReference type="Proteomes" id="UP001165378">
    <property type="component" value="Unassembled WGS sequence"/>
</dbReference>
<dbReference type="EC" id="1.5.1.38" evidence="5"/>
<dbReference type="Gene3D" id="3.40.50.360">
    <property type="match status" value="1"/>
</dbReference>
<name>A0AA41U468_9ACTN</name>
<dbReference type="InterPro" id="IPR029039">
    <property type="entry name" value="Flavoprotein-like_sf"/>
</dbReference>
<dbReference type="Pfam" id="PF03358">
    <property type="entry name" value="FMN_red"/>
    <property type="match status" value="1"/>
</dbReference>
<comment type="caution">
    <text evidence="5">The sequence shown here is derived from an EMBL/GenBank/DDBJ whole genome shotgun (WGS) entry which is preliminary data.</text>
</comment>
<keyword evidence="6" id="KW-1185">Reference proteome</keyword>
<dbReference type="NCBIfam" id="TIGR03567">
    <property type="entry name" value="FMN_reduc_SsuE"/>
    <property type="match status" value="1"/>
</dbReference>
<evidence type="ECO:0000259" key="4">
    <source>
        <dbReference type="Pfam" id="PF03358"/>
    </source>
</evidence>
<dbReference type="GO" id="GO:0052873">
    <property type="term" value="F:FMN reductase (NADPH) activity"/>
    <property type="evidence" value="ECO:0007669"/>
    <property type="project" value="UniProtKB-EC"/>
</dbReference>
<evidence type="ECO:0000313" key="5">
    <source>
        <dbReference type="EMBL" id="MCF2528764.1"/>
    </source>
</evidence>
<dbReference type="EMBL" id="JAKFHA010000008">
    <property type="protein sequence ID" value="MCF2528764.1"/>
    <property type="molecule type" value="Genomic_DNA"/>
</dbReference>
<dbReference type="AlphaFoldDB" id="A0AA41U468"/>
<keyword evidence="3 5" id="KW-0560">Oxidoreductase</keyword>
<dbReference type="GO" id="GO:0046306">
    <property type="term" value="P:alkanesulfonate catabolic process"/>
    <property type="evidence" value="ECO:0007669"/>
    <property type="project" value="InterPro"/>
</dbReference>
<evidence type="ECO:0000256" key="1">
    <source>
        <dbReference type="ARBA" id="ARBA00022630"/>
    </source>
</evidence>
<feature type="domain" description="NADPH-dependent FMN reductase-like" evidence="4">
    <location>
        <begin position="4"/>
        <end position="140"/>
    </location>
</feature>
<evidence type="ECO:0000256" key="2">
    <source>
        <dbReference type="ARBA" id="ARBA00022643"/>
    </source>
</evidence>
<keyword evidence="1" id="KW-0285">Flavoprotein</keyword>
<gene>
    <name evidence="5" type="primary">ssuE</name>
    <name evidence="5" type="ORF">LZ495_16295</name>
</gene>
<proteinExistence type="predicted"/>
<dbReference type="InterPro" id="IPR051814">
    <property type="entry name" value="NAD(P)H-dep_FMN_reductase"/>
</dbReference>
<accession>A0AA41U468</accession>
<dbReference type="InterPro" id="IPR005025">
    <property type="entry name" value="FMN_Rdtase-like_dom"/>
</dbReference>
<sequence>MASVLTLWGSPSGTSRTGIVAGHVSDRLEAAGHRVDRLAVRDLPAQALLHADFGDPALREAIAAVEKADALVVASPVYKAAYSGVLKVFLDVLPQFALRGKAVLPVLTGGTPAHVLALDYALRPVLTSLGATHVAQGWFVHEAYVHPAEGDGEHRVDAEGVAPLLDLVDAFAAHLSATSAAPAPASDRP</sequence>
<dbReference type="RefSeq" id="WP_235052931.1">
    <property type="nucleotide sequence ID" value="NZ_JAKFHA010000008.1"/>
</dbReference>
<evidence type="ECO:0000256" key="3">
    <source>
        <dbReference type="ARBA" id="ARBA00023002"/>
    </source>
</evidence>
<dbReference type="PANTHER" id="PTHR43408">
    <property type="entry name" value="FMN REDUCTASE (NADPH)"/>
    <property type="match status" value="1"/>
</dbReference>
<protein>
    <submittedName>
        <fullName evidence="5">NADPH-dependent FMN reductase</fullName>
        <ecNumber evidence="5">1.5.1.38</ecNumber>
    </submittedName>
</protein>
<dbReference type="SUPFAM" id="SSF52218">
    <property type="entry name" value="Flavoproteins"/>
    <property type="match status" value="1"/>
</dbReference>
<reference evidence="5" key="1">
    <citation type="submission" date="2022-01" db="EMBL/GenBank/DDBJ databases">
        <title>Genome-Based Taxonomic Classification of the Phylum Actinobacteria.</title>
        <authorList>
            <person name="Gao Y."/>
        </authorList>
    </citation>
    <scope>NUCLEOTIDE SEQUENCE</scope>
    <source>
        <strain evidence="5">KLBMP 8922</strain>
    </source>
</reference>
<organism evidence="5 6">
    <name type="scientific">Yinghuangia soli</name>
    <dbReference type="NCBI Taxonomy" id="2908204"/>
    <lineage>
        <taxon>Bacteria</taxon>
        <taxon>Bacillati</taxon>
        <taxon>Actinomycetota</taxon>
        <taxon>Actinomycetes</taxon>
        <taxon>Kitasatosporales</taxon>
        <taxon>Streptomycetaceae</taxon>
        <taxon>Yinghuangia</taxon>
    </lineage>
</organism>
<dbReference type="InterPro" id="IPR020048">
    <property type="entry name" value="NADPH-dep_FMN_reduc_SsuE"/>
</dbReference>
<keyword evidence="2" id="KW-0288">FMN</keyword>
<evidence type="ECO:0000313" key="6">
    <source>
        <dbReference type="Proteomes" id="UP001165378"/>
    </source>
</evidence>